<gene>
    <name evidence="2" type="ORF">OXX778_LOCUS18537</name>
</gene>
<evidence type="ECO:0000313" key="2">
    <source>
        <dbReference type="EMBL" id="CAF1044974.1"/>
    </source>
</evidence>
<comment type="caution">
    <text evidence="2">The sequence shown here is derived from an EMBL/GenBank/DDBJ whole genome shotgun (WGS) entry which is preliminary data.</text>
</comment>
<name>A0A814K0I4_9BILA</name>
<evidence type="ECO:0008006" key="4">
    <source>
        <dbReference type="Google" id="ProtNLM"/>
    </source>
</evidence>
<dbReference type="EMBL" id="CAJNOC010005184">
    <property type="protein sequence ID" value="CAF1044974.1"/>
    <property type="molecule type" value="Genomic_DNA"/>
</dbReference>
<sequence length="159" mass="18581">MNLIRDSATNLIGMYIPFVLMLSTNVYLIYKVFESKLAEIVYNKLIDPRIIIADNAGAISNGFEQVFVCEKRINCWAHFIRKIDSRLRMFEDDFRKKIRSDILLNDAVKLFVLKYKRFKNAALNDFLSYFENEWVKKNSGWYEGYAIGMPSTTNGLLKP</sequence>
<feature type="transmembrane region" description="Helical" evidence="1">
    <location>
        <begin position="12"/>
        <end position="30"/>
    </location>
</feature>
<dbReference type="OrthoDB" id="119028at2759"/>
<reference evidence="2" key="1">
    <citation type="submission" date="2021-02" db="EMBL/GenBank/DDBJ databases">
        <authorList>
            <person name="Nowell W R."/>
        </authorList>
    </citation>
    <scope>NUCLEOTIDE SEQUENCE</scope>
    <source>
        <strain evidence="2">Ploen Becks lab</strain>
    </source>
</reference>
<dbReference type="Proteomes" id="UP000663879">
    <property type="component" value="Unassembled WGS sequence"/>
</dbReference>
<protein>
    <recommendedName>
        <fullName evidence="4">MULE transposase domain-containing protein</fullName>
    </recommendedName>
</protein>
<organism evidence="2 3">
    <name type="scientific">Brachionus calyciflorus</name>
    <dbReference type="NCBI Taxonomy" id="104777"/>
    <lineage>
        <taxon>Eukaryota</taxon>
        <taxon>Metazoa</taxon>
        <taxon>Spiralia</taxon>
        <taxon>Gnathifera</taxon>
        <taxon>Rotifera</taxon>
        <taxon>Eurotatoria</taxon>
        <taxon>Monogononta</taxon>
        <taxon>Pseudotrocha</taxon>
        <taxon>Ploima</taxon>
        <taxon>Brachionidae</taxon>
        <taxon>Brachionus</taxon>
    </lineage>
</organism>
<proteinExistence type="predicted"/>
<dbReference type="AlphaFoldDB" id="A0A814K0I4"/>
<evidence type="ECO:0000313" key="3">
    <source>
        <dbReference type="Proteomes" id="UP000663879"/>
    </source>
</evidence>
<keyword evidence="1" id="KW-0472">Membrane</keyword>
<keyword evidence="1" id="KW-0812">Transmembrane</keyword>
<accession>A0A814K0I4</accession>
<evidence type="ECO:0000256" key="1">
    <source>
        <dbReference type="SAM" id="Phobius"/>
    </source>
</evidence>
<keyword evidence="1" id="KW-1133">Transmembrane helix</keyword>
<keyword evidence="3" id="KW-1185">Reference proteome</keyword>